<dbReference type="InterPro" id="IPR009001">
    <property type="entry name" value="Transl_elong_EF1A/Init_IF2_C"/>
</dbReference>
<dbReference type="KEGG" id="btrm:SAMEA390648700960"/>
<evidence type="ECO:0000256" key="4">
    <source>
        <dbReference type="ARBA" id="ARBA00022917"/>
    </source>
</evidence>
<reference evidence="7 8" key="1">
    <citation type="submission" date="2016-04" db="EMBL/GenBank/DDBJ databases">
        <authorList>
            <consortium name="Pathogen Informatics"/>
        </authorList>
    </citation>
    <scope>NUCLEOTIDE SEQUENCE [LARGE SCALE GENOMIC DNA]</scope>
    <source>
        <strain evidence="7 8">H044680328</strain>
    </source>
</reference>
<dbReference type="InterPro" id="IPR036390">
    <property type="entry name" value="WH_DNA-bd_sf"/>
</dbReference>
<proteinExistence type="predicted"/>
<dbReference type="Pfam" id="PF00009">
    <property type="entry name" value="GTP_EFTU"/>
    <property type="match status" value="1"/>
</dbReference>
<dbReference type="Gene3D" id="2.40.30.10">
    <property type="entry name" value="Translation factors"/>
    <property type="match status" value="1"/>
</dbReference>
<evidence type="ECO:0000256" key="5">
    <source>
        <dbReference type="ARBA" id="ARBA00023134"/>
    </source>
</evidence>
<dbReference type="PANTHER" id="PTHR43721:SF9">
    <property type="entry name" value="GTP-BINDING PROTEIN 1"/>
    <property type="match status" value="1"/>
</dbReference>
<accession>A0A157MBV4</accession>
<dbReference type="Gene3D" id="3.40.50.300">
    <property type="entry name" value="P-loop containing nucleotide triphosphate hydrolases"/>
    <property type="match status" value="1"/>
</dbReference>
<dbReference type="NCBIfam" id="TIGR00475">
    <property type="entry name" value="selB"/>
    <property type="match status" value="1"/>
</dbReference>
<dbReference type="InterPro" id="IPR031157">
    <property type="entry name" value="G_TR_CS"/>
</dbReference>
<dbReference type="SUPFAM" id="SSF52540">
    <property type="entry name" value="P-loop containing nucleoside triphosphate hydrolases"/>
    <property type="match status" value="1"/>
</dbReference>
<dbReference type="InterPro" id="IPR000795">
    <property type="entry name" value="T_Tr_GTP-bd_dom"/>
</dbReference>
<name>A0A157MBV4_9BORD</name>
<dbReference type="SUPFAM" id="SSF50447">
    <property type="entry name" value="Translation proteins"/>
    <property type="match status" value="1"/>
</dbReference>
<dbReference type="Pfam" id="PF09106">
    <property type="entry name" value="WHD_2nd_SelB"/>
    <property type="match status" value="1"/>
</dbReference>
<dbReference type="GO" id="GO:0003723">
    <property type="term" value="F:RNA binding"/>
    <property type="evidence" value="ECO:0007669"/>
    <property type="project" value="InterPro"/>
</dbReference>
<keyword evidence="5" id="KW-0342">GTP-binding</keyword>
<dbReference type="GO" id="GO:0003924">
    <property type="term" value="F:GTPase activity"/>
    <property type="evidence" value="ECO:0007669"/>
    <property type="project" value="InterPro"/>
</dbReference>
<keyword evidence="3" id="KW-0547">Nucleotide-binding</keyword>
<dbReference type="InterPro" id="IPR048931">
    <property type="entry name" value="WHD_2nd_SelB_bact"/>
</dbReference>
<dbReference type="SUPFAM" id="SSF46785">
    <property type="entry name" value="Winged helix' DNA-binding domain"/>
    <property type="match status" value="3"/>
</dbReference>
<dbReference type="Proteomes" id="UP000076825">
    <property type="component" value="Chromosome 1"/>
</dbReference>
<evidence type="ECO:0000259" key="6">
    <source>
        <dbReference type="PROSITE" id="PS51722"/>
    </source>
</evidence>
<dbReference type="EMBL" id="LT546645">
    <property type="protein sequence ID" value="SAI67905.1"/>
    <property type="molecule type" value="Genomic_DNA"/>
</dbReference>
<dbReference type="Pfam" id="PF25461">
    <property type="entry name" value="Beta-barrel_SelB"/>
    <property type="match status" value="1"/>
</dbReference>
<evidence type="ECO:0000256" key="2">
    <source>
        <dbReference type="ARBA" id="ARBA00022490"/>
    </source>
</evidence>
<dbReference type="InterPro" id="IPR009000">
    <property type="entry name" value="Transl_B-barrel_sf"/>
</dbReference>
<dbReference type="PRINTS" id="PR00315">
    <property type="entry name" value="ELONGATNFCT"/>
</dbReference>
<dbReference type="PROSITE" id="PS00301">
    <property type="entry name" value="G_TR_1"/>
    <property type="match status" value="1"/>
</dbReference>
<evidence type="ECO:0000313" key="7">
    <source>
        <dbReference type="EMBL" id="SAI67905.1"/>
    </source>
</evidence>
<dbReference type="OrthoDB" id="9803139at2"/>
<keyword evidence="8" id="KW-1185">Reference proteome</keyword>
<dbReference type="PANTHER" id="PTHR43721">
    <property type="entry name" value="ELONGATION FACTOR TU-RELATED"/>
    <property type="match status" value="1"/>
</dbReference>
<organism evidence="7 8">
    <name type="scientific">Bordetella trematum</name>
    <dbReference type="NCBI Taxonomy" id="123899"/>
    <lineage>
        <taxon>Bacteria</taxon>
        <taxon>Pseudomonadati</taxon>
        <taxon>Pseudomonadota</taxon>
        <taxon>Betaproteobacteria</taxon>
        <taxon>Burkholderiales</taxon>
        <taxon>Alcaligenaceae</taxon>
        <taxon>Bordetella</taxon>
    </lineage>
</organism>
<dbReference type="PROSITE" id="PS51722">
    <property type="entry name" value="G_TR_2"/>
    <property type="match status" value="1"/>
</dbReference>
<dbReference type="RefSeq" id="WP_063491627.1">
    <property type="nucleotide sequence ID" value="NZ_CP016340.1"/>
</dbReference>
<dbReference type="Pfam" id="PF09107">
    <property type="entry name" value="WHD_3rd_SelB"/>
    <property type="match status" value="1"/>
</dbReference>
<dbReference type="InterPro" id="IPR036388">
    <property type="entry name" value="WH-like_DNA-bd_sf"/>
</dbReference>
<dbReference type="InterPro" id="IPR004535">
    <property type="entry name" value="Transl_elong_SelB"/>
</dbReference>
<keyword evidence="2" id="KW-0963">Cytoplasm</keyword>
<gene>
    <name evidence="7" type="primary">SelB(TCA)</name>
    <name evidence="7" type="ORF">SAMEA3906487_00960</name>
</gene>
<keyword evidence="7" id="KW-0251">Elongation factor</keyword>
<dbReference type="Gene3D" id="1.10.10.10">
    <property type="entry name" value="Winged helix-like DNA-binding domain superfamily/Winged helix DNA-binding domain"/>
    <property type="match status" value="3"/>
</dbReference>
<dbReference type="PATRIC" id="fig|123899.6.peg.937"/>
<dbReference type="GO" id="GO:0005525">
    <property type="term" value="F:GTP binding"/>
    <property type="evidence" value="ECO:0007669"/>
    <property type="project" value="UniProtKB-KW"/>
</dbReference>
<sequence length="640" mass="68850">MIVGTAGHIDHGKTTLVRALTGVDTDRLKEEKARGISIELGYAYVPLPDGEVLGFIDVPGHEKLVHTMAAGASGIDLGLLVVAADDGVMPQTREHLFILEMLGVRAGAVVLSKADRVDAERLQVVREQVARLARDTFLDGAPCFAVAAAREGDAGVDALRGWLQAQALARPPRTAQGLFRLAVDRAFTLPGHGTVVTGTVHGGCLRLDDETIDLRLMPAGLPVRVRGIHAQNRASASGAAGQRCALNLPGLARQDVARGDWVADARSFVPSRHVDVQLRWQGEAALRGWTPIHVHLGAAHQLAHALPLEGAELAPGAQGLVQLVFPQPVCAMPGDRVILRNAQASATVGGAQVLDPNAPDRKRRQPQRLAWLQALAVFLDGGDWLALLAQAPLGLTREQVLRLGGVPPDCAPPGASWQAGGRVLITQRHWQALQTTLQEALARFHRQFPDEPGADAARLRRMACPQAGETLWQAVLQAAAAQEQVQRQGVWWRLPGQGAVLGEAEQALADKALALLLAGGFDPPWVRDLGRALSVPEGEMRQLLRKLLRRGELAQVVPDLFYPRATVATLAALVTGLCRQHGSVQAGVFRDRTGLGRKRAIQVLEFFDRSGHTRRLRDSHVLRPDSAWLLAAQDLDESLS</sequence>
<feature type="domain" description="Tr-type G" evidence="6">
    <location>
        <begin position="1"/>
        <end position="172"/>
    </location>
</feature>
<dbReference type="InterPro" id="IPR057335">
    <property type="entry name" value="Beta-barrel_SelB"/>
</dbReference>
<evidence type="ECO:0000313" key="8">
    <source>
        <dbReference type="Proteomes" id="UP000076825"/>
    </source>
</evidence>
<dbReference type="InterPro" id="IPR027417">
    <property type="entry name" value="P-loop_NTPase"/>
</dbReference>
<evidence type="ECO:0000256" key="1">
    <source>
        <dbReference type="ARBA" id="ARBA00004496"/>
    </source>
</evidence>
<protein>
    <submittedName>
        <fullName evidence="7">Selenocysteine-specific elongation factor</fullName>
    </submittedName>
</protein>
<evidence type="ECO:0000256" key="3">
    <source>
        <dbReference type="ARBA" id="ARBA00022741"/>
    </source>
</evidence>
<dbReference type="SUPFAM" id="SSF50465">
    <property type="entry name" value="EF-Tu/eEF-1alpha/eIF2-gamma C-terminal domain"/>
    <property type="match status" value="1"/>
</dbReference>
<dbReference type="GeneID" id="56587635"/>
<dbReference type="GO" id="GO:0001514">
    <property type="term" value="P:selenocysteine incorporation"/>
    <property type="evidence" value="ECO:0007669"/>
    <property type="project" value="InterPro"/>
</dbReference>
<comment type="subcellular location">
    <subcellularLocation>
        <location evidence="1">Cytoplasm</location>
    </subcellularLocation>
</comment>
<dbReference type="STRING" id="123899.SAMEA3906487_00960"/>
<dbReference type="InterPro" id="IPR015190">
    <property type="entry name" value="Elong_fac_SelB-wing-hlx_typ-2"/>
</dbReference>
<keyword evidence="4" id="KW-0648">Protein biosynthesis</keyword>
<dbReference type="InterPro" id="IPR050055">
    <property type="entry name" value="EF-Tu_GTPase"/>
</dbReference>
<dbReference type="GO" id="GO:0005737">
    <property type="term" value="C:cytoplasm"/>
    <property type="evidence" value="ECO:0007669"/>
    <property type="project" value="UniProtKB-SubCell"/>
</dbReference>
<dbReference type="CDD" id="cd04171">
    <property type="entry name" value="SelB"/>
    <property type="match status" value="1"/>
</dbReference>
<dbReference type="InterPro" id="IPR015191">
    <property type="entry name" value="SelB_WHD4"/>
</dbReference>
<dbReference type="AlphaFoldDB" id="A0A157MBV4"/>
<dbReference type="eggNOG" id="COG3276">
    <property type="taxonomic scope" value="Bacteria"/>
</dbReference>
<dbReference type="CDD" id="cd15491">
    <property type="entry name" value="selB_III"/>
    <property type="match status" value="1"/>
</dbReference>
<dbReference type="Pfam" id="PF21214">
    <property type="entry name" value="WHD_2nd_SelB_bact"/>
    <property type="match status" value="1"/>
</dbReference>
<dbReference type="GO" id="GO:0003746">
    <property type="term" value="F:translation elongation factor activity"/>
    <property type="evidence" value="ECO:0007669"/>
    <property type="project" value="UniProtKB-KW"/>
</dbReference>